<protein>
    <recommendedName>
        <fullName evidence="2">phosphoglycerate mutase (2,3-diphosphoglycerate-dependent)</fullName>
        <ecNumber evidence="2">5.4.2.11</ecNumber>
    </recommendedName>
</protein>
<dbReference type="OrthoDB" id="9783269at2"/>
<dbReference type="EMBL" id="LS483250">
    <property type="protein sequence ID" value="SQD79984.1"/>
    <property type="molecule type" value="Genomic_DNA"/>
</dbReference>
<name>A0A330LSP5_9GAMM</name>
<feature type="binding site" evidence="7">
    <location>
        <begin position="8"/>
        <end position="15"/>
    </location>
    <ligand>
        <name>substrate</name>
    </ligand>
</feature>
<gene>
    <name evidence="8" type="ORF">MORIYA_3531</name>
</gene>
<reference evidence="9" key="1">
    <citation type="submission" date="2018-05" db="EMBL/GenBank/DDBJ databases">
        <authorList>
            <person name="Cea G.-C."/>
            <person name="William W."/>
        </authorList>
    </citation>
    <scope>NUCLEOTIDE SEQUENCE [LARGE SCALE GENOMIC DNA]</scope>
    <source>
        <strain evidence="9">DB21MT 5</strain>
    </source>
</reference>
<comment type="similarity">
    <text evidence="1">Belongs to the phosphoglycerate mutase family. BPG-dependent PGAM subfamily.</text>
</comment>
<feature type="active site" description="Proton donor/acceptor" evidence="6">
    <location>
        <position position="83"/>
    </location>
</feature>
<accession>A0A330LSP5</accession>
<dbReference type="Gene3D" id="3.40.50.1240">
    <property type="entry name" value="Phosphoglycerate mutase-like"/>
    <property type="match status" value="1"/>
</dbReference>
<dbReference type="RefSeq" id="WP_112716989.1">
    <property type="nucleotide sequence ID" value="NZ_LS483250.1"/>
</dbReference>
<dbReference type="CDD" id="cd07067">
    <property type="entry name" value="HP_PGM_like"/>
    <property type="match status" value="1"/>
</dbReference>
<evidence type="ECO:0000256" key="7">
    <source>
        <dbReference type="PIRSR" id="PIRSR613078-2"/>
    </source>
</evidence>
<keyword evidence="3" id="KW-0312">Gluconeogenesis</keyword>
<keyword evidence="4" id="KW-0324">Glycolysis</keyword>
<sequence length="206" mass="23248">MTTLYFMRHAQSEANLGDILASQMDFPLTAQGHNDAKAIAKEFHQQHKINQLIVSPLSRAQQTAAPFAELFSLPVNDESRVIEQALGKYAGKTYAELEDEPNYCHDRSQRWSWVPEEGGESYAMIVDRLQPFFAELSVDGDDAILVISHAVTMRMIKAILANILPEYPHEIAHNGEVWKVEFKGIGHVHEIKSLFFGNNKEQVSRA</sequence>
<proteinExistence type="inferred from homology"/>
<evidence type="ECO:0000256" key="4">
    <source>
        <dbReference type="ARBA" id="ARBA00023152"/>
    </source>
</evidence>
<feature type="binding site" evidence="7">
    <location>
        <position position="59"/>
    </location>
    <ligand>
        <name>substrate</name>
    </ligand>
</feature>
<keyword evidence="9" id="KW-1185">Reference proteome</keyword>
<evidence type="ECO:0000313" key="9">
    <source>
        <dbReference type="Proteomes" id="UP000250163"/>
    </source>
</evidence>
<organism evidence="8 9">
    <name type="scientific">Moritella yayanosii</name>
    <dbReference type="NCBI Taxonomy" id="69539"/>
    <lineage>
        <taxon>Bacteria</taxon>
        <taxon>Pseudomonadati</taxon>
        <taxon>Pseudomonadota</taxon>
        <taxon>Gammaproteobacteria</taxon>
        <taxon>Alteromonadales</taxon>
        <taxon>Moritellaceae</taxon>
        <taxon>Moritella</taxon>
    </lineage>
</organism>
<dbReference type="SMART" id="SM00855">
    <property type="entry name" value="PGAM"/>
    <property type="match status" value="1"/>
</dbReference>
<evidence type="ECO:0000256" key="6">
    <source>
        <dbReference type="PIRSR" id="PIRSR613078-1"/>
    </source>
</evidence>
<dbReference type="InterPro" id="IPR013078">
    <property type="entry name" value="His_Pase_superF_clade-1"/>
</dbReference>
<dbReference type="SUPFAM" id="SSF53254">
    <property type="entry name" value="Phosphoglycerate mutase-like"/>
    <property type="match status" value="1"/>
</dbReference>
<evidence type="ECO:0000256" key="5">
    <source>
        <dbReference type="ARBA" id="ARBA00023235"/>
    </source>
</evidence>
<evidence type="ECO:0000256" key="3">
    <source>
        <dbReference type="ARBA" id="ARBA00022432"/>
    </source>
</evidence>
<dbReference type="KEGG" id="mya:MORIYA_3531"/>
<dbReference type="AlphaFoldDB" id="A0A330LSP5"/>
<dbReference type="InterPro" id="IPR005952">
    <property type="entry name" value="Phosphogly_mut1"/>
</dbReference>
<dbReference type="Proteomes" id="UP000250163">
    <property type="component" value="Chromosome MORIYA"/>
</dbReference>
<dbReference type="GO" id="GO:0006096">
    <property type="term" value="P:glycolytic process"/>
    <property type="evidence" value="ECO:0007669"/>
    <property type="project" value="UniProtKB-KW"/>
</dbReference>
<evidence type="ECO:0000313" key="8">
    <source>
        <dbReference type="EMBL" id="SQD79984.1"/>
    </source>
</evidence>
<dbReference type="PANTHER" id="PTHR11931">
    <property type="entry name" value="PHOSPHOGLYCERATE MUTASE"/>
    <property type="match status" value="1"/>
</dbReference>
<evidence type="ECO:0000256" key="2">
    <source>
        <dbReference type="ARBA" id="ARBA00012028"/>
    </source>
</evidence>
<dbReference type="GO" id="GO:0004619">
    <property type="term" value="F:phosphoglycerate mutase activity"/>
    <property type="evidence" value="ECO:0007669"/>
    <property type="project" value="UniProtKB-EC"/>
</dbReference>
<dbReference type="GO" id="GO:0006094">
    <property type="term" value="P:gluconeogenesis"/>
    <property type="evidence" value="ECO:0007669"/>
    <property type="project" value="UniProtKB-KW"/>
</dbReference>
<dbReference type="EC" id="5.4.2.11" evidence="2"/>
<dbReference type="InterPro" id="IPR029033">
    <property type="entry name" value="His_PPase_superfam"/>
</dbReference>
<dbReference type="Pfam" id="PF00300">
    <property type="entry name" value="His_Phos_1"/>
    <property type="match status" value="1"/>
</dbReference>
<evidence type="ECO:0000256" key="1">
    <source>
        <dbReference type="ARBA" id="ARBA00006717"/>
    </source>
</evidence>
<feature type="active site" description="Tele-phosphohistidine intermediate" evidence="6">
    <location>
        <position position="9"/>
    </location>
</feature>
<keyword evidence="5" id="KW-0413">Isomerase</keyword>